<proteinExistence type="predicted"/>
<keyword evidence="4" id="KW-1185">Reference proteome</keyword>
<dbReference type="AlphaFoldDB" id="A0A0D3HXT3"/>
<feature type="region of interest" description="Disordered" evidence="1">
    <location>
        <begin position="188"/>
        <end position="218"/>
    </location>
</feature>
<keyword evidence="2" id="KW-0732">Signal</keyword>
<name>A0A0D3HXT3_EMIH1</name>
<feature type="signal peptide" evidence="2">
    <location>
        <begin position="1"/>
        <end position="23"/>
    </location>
</feature>
<sequence length="218" mass="23618">MLAAGIDVLLCDATVVLLRPVVAELAAIPADLLVQRDAWPEDPVRKVGVAANAGFYYAHGTAAVSEFVLSAVRRGLIEFYLRWNNIGDQYGLSFVMADAKMDAKADGGAGGAGGGRKGGRGRSSPTANETTLATFHPSGSHCKQRGNCLRLGWLPYDRFPRTGSWDGLQPSAAIYHLTHGCMQEAAPCSVPGSRPFRGHRQRQDRYEKVDFDDMRPEL</sequence>
<dbReference type="Proteomes" id="UP000013827">
    <property type="component" value="Unassembled WGS sequence"/>
</dbReference>
<evidence type="ECO:0000256" key="1">
    <source>
        <dbReference type="SAM" id="MobiDB-lite"/>
    </source>
</evidence>
<dbReference type="HOGENOM" id="CLU_1268952_0_0_1"/>
<reference evidence="4" key="1">
    <citation type="journal article" date="2013" name="Nature">
        <title>Pan genome of the phytoplankton Emiliania underpins its global distribution.</title>
        <authorList>
            <person name="Read B.A."/>
            <person name="Kegel J."/>
            <person name="Klute M.J."/>
            <person name="Kuo A."/>
            <person name="Lefebvre S.C."/>
            <person name="Maumus F."/>
            <person name="Mayer C."/>
            <person name="Miller J."/>
            <person name="Monier A."/>
            <person name="Salamov A."/>
            <person name="Young J."/>
            <person name="Aguilar M."/>
            <person name="Claverie J.M."/>
            <person name="Frickenhaus S."/>
            <person name="Gonzalez K."/>
            <person name="Herman E.K."/>
            <person name="Lin Y.C."/>
            <person name="Napier J."/>
            <person name="Ogata H."/>
            <person name="Sarno A.F."/>
            <person name="Shmutz J."/>
            <person name="Schroeder D."/>
            <person name="de Vargas C."/>
            <person name="Verret F."/>
            <person name="von Dassow P."/>
            <person name="Valentin K."/>
            <person name="Van de Peer Y."/>
            <person name="Wheeler G."/>
            <person name="Dacks J.B."/>
            <person name="Delwiche C.F."/>
            <person name="Dyhrman S.T."/>
            <person name="Glockner G."/>
            <person name="John U."/>
            <person name="Richards T."/>
            <person name="Worden A.Z."/>
            <person name="Zhang X."/>
            <person name="Grigoriev I.V."/>
            <person name="Allen A.E."/>
            <person name="Bidle K."/>
            <person name="Borodovsky M."/>
            <person name="Bowler C."/>
            <person name="Brownlee C."/>
            <person name="Cock J.M."/>
            <person name="Elias M."/>
            <person name="Gladyshev V.N."/>
            <person name="Groth M."/>
            <person name="Guda C."/>
            <person name="Hadaegh A."/>
            <person name="Iglesias-Rodriguez M.D."/>
            <person name="Jenkins J."/>
            <person name="Jones B.M."/>
            <person name="Lawson T."/>
            <person name="Leese F."/>
            <person name="Lindquist E."/>
            <person name="Lobanov A."/>
            <person name="Lomsadze A."/>
            <person name="Malik S.B."/>
            <person name="Marsh M.E."/>
            <person name="Mackinder L."/>
            <person name="Mock T."/>
            <person name="Mueller-Roeber B."/>
            <person name="Pagarete A."/>
            <person name="Parker M."/>
            <person name="Probert I."/>
            <person name="Quesneville H."/>
            <person name="Raines C."/>
            <person name="Rensing S.A."/>
            <person name="Riano-Pachon D.M."/>
            <person name="Richier S."/>
            <person name="Rokitta S."/>
            <person name="Shiraiwa Y."/>
            <person name="Soanes D.M."/>
            <person name="van der Giezen M."/>
            <person name="Wahlund T.M."/>
            <person name="Williams B."/>
            <person name="Wilson W."/>
            <person name="Wolfe G."/>
            <person name="Wurch L.L."/>
        </authorList>
    </citation>
    <scope>NUCLEOTIDE SEQUENCE</scope>
</reference>
<evidence type="ECO:0000313" key="4">
    <source>
        <dbReference type="Proteomes" id="UP000013827"/>
    </source>
</evidence>
<protein>
    <recommendedName>
        <fullName evidence="5">Nucleotide-diphospho-sugar transferase domain-containing protein</fullName>
    </recommendedName>
</protein>
<dbReference type="EnsemblProtists" id="EOD03818">
    <property type="protein sequence ID" value="EOD03818"/>
    <property type="gene ID" value="EMIHUDRAFT_250808"/>
</dbReference>
<reference evidence="3" key="2">
    <citation type="submission" date="2024-10" db="UniProtKB">
        <authorList>
            <consortium name="EnsemblProtists"/>
        </authorList>
    </citation>
    <scope>IDENTIFICATION</scope>
</reference>
<dbReference type="PaxDb" id="2903-EOD03818"/>
<feature type="region of interest" description="Disordered" evidence="1">
    <location>
        <begin position="106"/>
        <end position="141"/>
    </location>
</feature>
<accession>A0A0D3HXT3</accession>
<feature type="compositionally biased region" description="Polar residues" evidence="1">
    <location>
        <begin position="123"/>
        <end position="133"/>
    </location>
</feature>
<dbReference type="KEGG" id="ehx:EMIHUDRAFT_250808"/>
<feature type="chain" id="PRO_5044288220" description="Nucleotide-diphospho-sugar transferase domain-containing protein" evidence="2">
    <location>
        <begin position="24"/>
        <end position="218"/>
    </location>
</feature>
<feature type="compositionally biased region" description="Basic and acidic residues" evidence="1">
    <location>
        <begin position="201"/>
        <end position="218"/>
    </location>
</feature>
<organism evidence="3 4">
    <name type="scientific">Emiliania huxleyi (strain CCMP1516)</name>
    <dbReference type="NCBI Taxonomy" id="280463"/>
    <lineage>
        <taxon>Eukaryota</taxon>
        <taxon>Haptista</taxon>
        <taxon>Haptophyta</taxon>
        <taxon>Prymnesiophyceae</taxon>
        <taxon>Isochrysidales</taxon>
        <taxon>Noelaerhabdaceae</taxon>
        <taxon>Emiliania</taxon>
    </lineage>
</organism>
<feature type="compositionally biased region" description="Gly residues" evidence="1">
    <location>
        <begin position="107"/>
        <end position="116"/>
    </location>
</feature>
<evidence type="ECO:0008006" key="5">
    <source>
        <dbReference type="Google" id="ProtNLM"/>
    </source>
</evidence>
<evidence type="ECO:0000256" key="2">
    <source>
        <dbReference type="SAM" id="SignalP"/>
    </source>
</evidence>
<dbReference type="GeneID" id="17249967"/>
<evidence type="ECO:0000313" key="3">
    <source>
        <dbReference type="EnsemblProtists" id="EOD03818"/>
    </source>
</evidence>
<dbReference type="RefSeq" id="XP_005756247.1">
    <property type="nucleotide sequence ID" value="XM_005756190.1"/>
</dbReference>